<evidence type="ECO:0000313" key="1">
    <source>
        <dbReference type="EMBL" id="VWX38391.1"/>
    </source>
</evidence>
<dbReference type="InterPro" id="IPR023214">
    <property type="entry name" value="HAD_sf"/>
</dbReference>
<dbReference type="PANTHER" id="PTHR47478:SF1">
    <property type="entry name" value="PYRIMIDINE 5'-NUCLEOTIDASE YJJG"/>
    <property type="match status" value="1"/>
</dbReference>
<gene>
    <name evidence="1" type="primary">pynN</name>
    <name evidence="1" type="ORF">EXIGUO9Y_380150</name>
</gene>
<dbReference type="NCBIfam" id="TIGR01549">
    <property type="entry name" value="HAD-SF-IA-v1"/>
    <property type="match status" value="1"/>
</dbReference>
<dbReference type="EC" id="3.1.3.-" evidence="1"/>
<protein>
    <submittedName>
        <fullName evidence="1">Pyrimidine nucleotide phosphatase (Promiscuous)</fullName>
        <ecNumber evidence="1">3.1.3.-</ecNumber>
    </submittedName>
</protein>
<accession>A0A653IHZ2</accession>
<organism evidence="1 2">
    <name type="scientific">Exiguobacterium oxidotolerans</name>
    <dbReference type="NCBI Taxonomy" id="223958"/>
    <lineage>
        <taxon>Bacteria</taxon>
        <taxon>Bacillati</taxon>
        <taxon>Bacillota</taxon>
        <taxon>Bacilli</taxon>
        <taxon>Bacillales</taxon>
        <taxon>Bacillales Family XII. Incertae Sedis</taxon>
        <taxon>Exiguobacterium</taxon>
    </lineage>
</organism>
<dbReference type="Proteomes" id="UP000439752">
    <property type="component" value="Unassembled WGS sequence"/>
</dbReference>
<dbReference type="InterPro" id="IPR006439">
    <property type="entry name" value="HAD-SF_hydro_IA"/>
</dbReference>
<dbReference type="NCBIfam" id="TIGR02254">
    <property type="entry name" value="YjjG_YfnB"/>
    <property type="match status" value="1"/>
</dbReference>
<dbReference type="InterPro" id="IPR036412">
    <property type="entry name" value="HAD-like_sf"/>
</dbReference>
<dbReference type="InterPro" id="IPR052550">
    <property type="entry name" value="Pyrimidine_5'-ntase_YjjG"/>
</dbReference>
<sequence length="233" mass="26973">MSYTTLLFDIDHTLLDFDATERWALRKLFADEQLEWTEERETRYRSINKILWAALERGEVTRDAVISERFVTFFAEEGRAVDGKQMDERYRTYLGQGTDLIDGALELLEQLKGHYRLYVVTNGVSRTQHARLAGSGLSPYFDRIFVSEDTGYQKPMRAFFTYVFDRIPAFRPEQTLLIGDSLTADIQGGISAGIDTCWFNPSQETAPAELTPTYTIERLEQLLDLLRMTERIR</sequence>
<evidence type="ECO:0000313" key="2">
    <source>
        <dbReference type="Proteomes" id="UP000439752"/>
    </source>
</evidence>
<dbReference type="CDD" id="cd04305">
    <property type="entry name" value="HAD_Neu5Ac-Pase_like"/>
    <property type="match status" value="1"/>
</dbReference>
<dbReference type="SFLD" id="SFLDG01135">
    <property type="entry name" value="C1.5.6:_HAD__Beta-PGM__Phospha"/>
    <property type="match status" value="1"/>
</dbReference>
<dbReference type="GO" id="GO:0008253">
    <property type="term" value="F:5'-nucleotidase activity"/>
    <property type="evidence" value="ECO:0007669"/>
    <property type="project" value="InterPro"/>
</dbReference>
<reference evidence="1 2" key="1">
    <citation type="submission" date="2019-10" db="EMBL/GenBank/DDBJ databases">
        <authorList>
            <person name="Karimi E."/>
        </authorList>
    </citation>
    <scope>NUCLEOTIDE SEQUENCE [LARGE SCALE GENOMIC DNA]</scope>
    <source>
        <strain evidence="1">Exiguobacterium sp. 9Y</strain>
    </source>
</reference>
<dbReference type="EMBL" id="CABWKQ010000032">
    <property type="protein sequence ID" value="VWX38391.1"/>
    <property type="molecule type" value="Genomic_DNA"/>
</dbReference>
<dbReference type="SFLD" id="SFLDG01129">
    <property type="entry name" value="C1.5:_HAD__Beta-PGM__Phosphata"/>
    <property type="match status" value="1"/>
</dbReference>
<dbReference type="SFLD" id="SFLDS00003">
    <property type="entry name" value="Haloacid_Dehalogenase"/>
    <property type="match status" value="1"/>
</dbReference>
<dbReference type="PANTHER" id="PTHR47478">
    <property type="match status" value="1"/>
</dbReference>
<dbReference type="Pfam" id="PF00702">
    <property type="entry name" value="Hydrolase"/>
    <property type="match status" value="1"/>
</dbReference>
<dbReference type="AlphaFoldDB" id="A0A653IHZ2"/>
<proteinExistence type="predicted"/>
<keyword evidence="1" id="KW-0378">Hydrolase</keyword>
<name>A0A653IHZ2_9BACL</name>
<dbReference type="SUPFAM" id="SSF56784">
    <property type="entry name" value="HAD-like"/>
    <property type="match status" value="1"/>
</dbReference>
<keyword evidence="2" id="KW-1185">Reference proteome</keyword>
<dbReference type="InterPro" id="IPR011951">
    <property type="entry name" value="HAD-SF_hydro_IA_YjjG/PynA"/>
</dbReference>
<dbReference type="Gene3D" id="1.10.150.240">
    <property type="entry name" value="Putative phosphatase, domain 2"/>
    <property type="match status" value="1"/>
</dbReference>
<dbReference type="RefSeq" id="WP_159174040.1">
    <property type="nucleotide sequence ID" value="NZ_LR732312.1"/>
</dbReference>
<dbReference type="Gene3D" id="3.40.50.1000">
    <property type="entry name" value="HAD superfamily/HAD-like"/>
    <property type="match status" value="1"/>
</dbReference>
<dbReference type="InterPro" id="IPR023198">
    <property type="entry name" value="PGP-like_dom2"/>
</dbReference>